<dbReference type="AlphaFoldDB" id="A0A3M3YK22"/>
<reference evidence="1 2" key="1">
    <citation type="submission" date="2018-08" db="EMBL/GenBank/DDBJ databases">
        <title>Recombination of ecologically and evolutionarily significant loci maintains genetic cohesion in the Pseudomonas syringae species complex.</title>
        <authorList>
            <person name="Dillon M."/>
            <person name="Thakur S."/>
            <person name="Almeida R.N.D."/>
            <person name="Weir B.S."/>
            <person name="Guttman D.S."/>
        </authorList>
    </citation>
    <scope>NUCLEOTIDE SEQUENCE [LARGE SCALE GENOMIC DNA]</scope>
    <source>
        <strain evidence="1 2">ICMP 2732</strain>
    </source>
</reference>
<proteinExistence type="predicted"/>
<evidence type="ECO:0000313" key="2">
    <source>
        <dbReference type="Proteomes" id="UP000281350"/>
    </source>
</evidence>
<name>A0A3M3YK22_9PSED</name>
<comment type="caution">
    <text evidence="1">The sequence shown here is derived from an EMBL/GenBank/DDBJ whole genome shotgun (WGS) entry which is preliminary data.</text>
</comment>
<accession>A0A3M3YK22</accession>
<dbReference type="Gene3D" id="3.40.50.1820">
    <property type="entry name" value="alpha/beta hydrolase"/>
    <property type="match status" value="1"/>
</dbReference>
<dbReference type="EMBL" id="RBPY01000009">
    <property type="protein sequence ID" value="RMO82877.1"/>
    <property type="molecule type" value="Genomic_DNA"/>
</dbReference>
<evidence type="ECO:0000313" key="1">
    <source>
        <dbReference type="EMBL" id="RMO82877.1"/>
    </source>
</evidence>
<dbReference type="SUPFAM" id="SSF53474">
    <property type="entry name" value="alpha/beta-Hydrolases"/>
    <property type="match status" value="1"/>
</dbReference>
<protein>
    <submittedName>
        <fullName evidence="1">PGAP1-like protein</fullName>
    </submittedName>
</protein>
<gene>
    <name evidence="1" type="ORF">ALQ36_03972</name>
</gene>
<dbReference type="InterPro" id="IPR029058">
    <property type="entry name" value="AB_hydrolase_fold"/>
</dbReference>
<sequence length="601" mass="66604">MTVRLSVVLQMRTVAPSNRKVISLANTCSRLLSNQGGHMTDKKVPLTTEIGEDGREYTTASMEKFGCEDDVVYISPRQAIPIIFVPGIMGTPLLATGSNAKIMEKLDGKWSWFADDLEWMGIYSISGGFNRLDRIKRKQLLDPDNTKVPRNPGEANFSAINPKESALPINEMEKRGWGTVLLGANGYGDILNFLEKELKTLFIQGQSRTNLKGAFLAFQSEIDSIKGYEPLDLDSLKKASNWSYPIYACGYNWLRSNEESADDLARYIPHVLEDCRSRLKFQCTQVIIVTHSMGGLVARRCAQKNPKHILGVVHGVQPAIGAGTAYRRVRGGWESAVGRLSIGKDAGEVTPIFASPGPLQLLPNQLYGNKWLKARSNSTTGIVLMELPVSGNPYQEIYSDSLSWWRLIDPTLIDPNFKTPKGLEKAWDKYIKNLNLAEEFHACLGTYYFTPTYAHFGADQANPAWNGVEWILQSGRNIDGNFSPALSKDTTKDLKLISDLGANYITLKYHHSENKKTYPLFHGSIVKDSYTSYNYNATMSTQDDTGDGTVPTHSGEAPSEHIKFSAKLKGLEHSGSYNSKTARAITLHSIVSIAKEAANLC</sequence>
<dbReference type="Proteomes" id="UP000281350">
    <property type="component" value="Unassembled WGS sequence"/>
</dbReference>
<organism evidence="1 2">
    <name type="scientific">Pseudomonas syringae pv. primulae</name>
    <dbReference type="NCBI Taxonomy" id="251707"/>
    <lineage>
        <taxon>Bacteria</taxon>
        <taxon>Pseudomonadati</taxon>
        <taxon>Pseudomonadota</taxon>
        <taxon>Gammaproteobacteria</taxon>
        <taxon>Pseudomonadales</taxon>
        <taxon>Pseudomonadaceae</taxon>
        <taxon>Pseudomonas</taxon>
    </lineage>
</organism>